<evidence type="ECO:0000313" key="2">
    <source>
        <dbReference type="Proteomes" id="UP000636709"/>
    </source>
</evidence>
<proteinExistence type="predicted"/>
<protein>
    <recommendedName>
        <fullName evidence="3">Reverse transcriptase zinc-binding domain-containing protein</fullName>
    </recommendedName>
</protein>
<evidence type="ECO:0008006" key="3">
    <source>
        <dbReference type="Google" id="ProtNLM"/>
    </source>
</evidence>
<dbReference type="Proteomes" id="UP000636709">
    <property type="component" value="Unassembled WGS sequence"/>
</dbReference>
<reference evidence="1" key="1">
    <citation type="submission" date="2020-07" db="EMBL/GenBank/DDBJ databases">
        <title>Genome sequence and genetic diversity analysis of an under-domesticated orphan crop, white fonio (Digitaria exilis).</title>
        <authorList>
            <person name="Bennetzen J.L."/>
            <person name="Chen S."/>
            <person name="Ma X."/>
            <person name="Wang X."/>
            <person name="Yssel A.E.J."/>
            <person name="Chaluvadi S.R."/>
            <person name="Johnson M."/>
            <person name="Gangashetty P."/>
            <person name="Hamidou F."/>
            <person name="Sanogo M.D."/>
            <person name="Zwaenepoel A."/>
            <person name="Wallace J."/>
            <person name="Van De Peer Y."/>
            <person name="Van Deynze A."/>
        </authorList>
    </citation>
    <scope>NUCLEOTIDE SEQUENCE</scope>
    <source>
        <tissue evidence="1">Leaves</tissue>
    </source>
</reference>
<name>A0A835AQM8_9POAL</name>
<evidence type="ECO:0000313" key="1">
    <source>
        <dbReference type="EMBL" id="KAF8667783.1"/>
    </source>
</evidence>
<gene>
    <name evidence="1" type="ORF">HU200_052594</name>
</gene>
<organism evidence="1 2">
    <name type="scientific">Digitaria exilis</name>
    <dbReference type="NCBI Taxonomy" id="1010633"/>
    <lineage>
        <taxon>Eukaryota</taxon>
        <taxon>Viridiplantae</taxon>
        <taxon>Streptophyta</taxon>
        <taxon>Embryophyta</taxon>
        <taxon>Tracheophyta</taxon>
        <taxon>Spermatophyta</taxon>
        <taxon>Magnoliopsida</taxon>
        <taxon>Liliopsida</taxon>
        <taxon>Poales</taxon>
        <taxon>Poaceae</taxon>
        <taxon>PACMAD clade</taxon>
        <taxon>Panicoideae</taxon>
        <taxon>Panicodae</taxon>
        <taxon>Paniceae</taxon>
        <taxon>Anthephorinae</taxon>
        <taxon>Digitaria</taxon>
    </lineage>
</organism>
<sequence>MVWLGNRLLEVQLNEQDDTICWRWTTDGKYTARSAYYALFAGSYGTFDSTAIWKAKVEGKHRFFAWLLVWLQMSQESEGLVPVPPPNADMENWWNASTQGMEKKLKQRLVSLQVYTTWNIWRERNRRIFEGISALPARVVTLIKEEVLLRNQACGGEELTIVSS</sequence>
<accession>A0A835AQM8</accession>
<dbReference type="AlphaFoldDB" id="A0A835AQM8"/>
<keyword evidence="2" id="KW-1185">Reference proteome</keyword>
<dbReference type="EMBL" id="JACEFO010002295">
    <property type="protein sequence ID" value="KAF8667783.1"/>
    <property type="molecule type" value="Genomic_DNA"/>
</dbReference>
<comment type="caution">
    <text evidence="1">The sequence shown here is derived from an EMBL/GenBank/DDBJ whole genome shotgun (WGS) entry which is preliminary data.</text>
</comment>
<dbReference type="OrthoDB" id="692647at2759"/>